<feature type="transmembrane region" description="Helical" evidence="2">
    <location>
        <begin position="364"/>
        <end position="387"/>
    </location>
</feature>
<dbReference type="Proteomes" id="UP000186221">
    <property type="component" value="Unassembled WGS sequence"/>
</dbReference>
<organism evidence="3 4">
    <name type="scientific">Rhodobacter aestuarii</name>
    <dbReference type="NCBI Taxonomy" id="453582"/>
    <lineage>
        <taxon>Bacteria</taxon>
        <taxon>Pseudomonadati</taxon>
        <taxon>Pseudomonadota</taxon>
        <taxon>Alphaproteobacteria</taxon>
        <taxon>Rhodobacterales</taxon>
        <taxon>Rhodobacter group</taxon>
        <taxon>Rhodobacter</taxon>
    </lineage>
</organism>
<evidence type="ECO:0000313" key="4">
    <source>
        <dbReference type="Proteomes" id="UP000186221"/>
    </source>
</evidence>
<dbReference type="OrthoDB" id="9770040at2"/>
<evidence type="ECO:0000256" key="1">
    <source>
        <dbReference type="SAM" id="MobiDB-lite"/>
    </source>
</evidence>
<accession>A0A1N7J8G7</accession>
<feature type="transmembrane region" description="Helical" evidence="2">
    <location>
        <begin position="85"/>
        <end position="106"/>
    </location>
</feature>
<dbReference type="RefSeq" id="WP_076483394.1">
    <property type="nucleotide sequence ID" value="NZ_FTOG01000001.1"/>
</dbReference>
<keyword evidence="4" id="KW-1185">Reference proteome</keyword>
<dbReference type="AlphaFoldDB" id="A0A1N7J8G7"/>
<evidence type="ECO:0000313" key="3">
    <source>
        <dbReference type="EMBL" id="SIS45594.1"/>
    </source>
</evidence>
<dbReference type="STRING" id="453582.SAMN05421580_101461"/>
<dbReference type="InterPro" id="IPR010266">
    <property type="entry name" value="NnrS"/>
</dbReference>
<dbReference type="EMBL" id="FTOG01000001">
    <property type="protein sequence ID" value="SIS45594.1"/>
    <property type="molecule type" value="Genomic_DNA"/>
</dbReference>
<reference evidence="4" key="1">
    <citation type="submission" date="2017-01" db="EMBL/GenBank/DDBJ databases">
        <authorList>
            <person name="Varghese N."/>
            <person name="Submissions S."/>
        </authorList>
    </citation>
    <scope>NUCLEOTIDE SEQUENCE [LARGE SCALE GENOMIC DNA]</scope>
    <source>
        <strain evidence="4">DSM 19945</strain>
    </source>
</reference>
<evidence type="ECO:0000256" key="2">
    <source>
        <dbReference type="SAM" id="Phobius"/>
    </source>
</evidence>
<protein>
    <submittedName>
        <fullName evidence="3">Uncharacterized protein involved in response to NO</fullName>
    </submittedName>
</protein>
<dbReference type="Pfam" id="PF05940">
    <property type="entry name" value="NnrS"/>
    <property type="match status" value="1"/>
</dbReference>
<name>A0A1N7J8G7_9RHOB</name>
<feature type="transmembrane region" description="Helical" evidence="2">
    <location>
        <begin position="340"/>
        <end position="358"/>
    </location>
</feature>
<feature type="transmembrane region" description="Helical" evidence="2">
    <location>
        <begin position="59"/>
        <end position="78"/>
    </location>
</feature>
<gene>
    <name evidence="3" type="ORF">SAMN05421580_101461</name>
</gene>
<feature type="transmembrane region" description="Helical" evidence="2">
    <location>
        <begin position="305"/>
        <end position="328"/>
    </location>
</feature>
<proteinExistence type="predicted"/>
<keyword evidence="2" id="KW-0812">Transmembrane</keyword>
<feature type="region of interest" description="Disordered" evidence="1">
    <location>
        <begin position="397"/>
        <end position="420"/>
    </location>
</feature>
<feature type="transmembrane region" description="Helical" evidence="2">
    <location>
        <begin position="112"/>
        <end position="134"/>
    </location>
</feature>
<keyword evidence="2" id="KW-1133">Transmembrane helix</keyword>
<feature type="transmembrane region" description="Helical" evidence="2">
    <location>
        <begin position="273"/>
        <end position="293"/>
    </location>
</feature>
<feature type="transmembrane region" description="Helical" evidence="2">
    <location>
        <begin position="146"/>
        <end position="165"/>
    </location>
</feature>
<keyword evidence="2" id="KW-0472">Membrane</keyword>
<sequence length="420" mass="44196">MSFAQTFAPPRFLREGHRPLYLAAALFAALAAGLWGHWIGHGIGNELLPTRAMPIDWHAHELIFGYGGAVMAGIFLANAPRFTGWLFFPLLTALWVAGRIAVAASATLSAPMVALIDLSFDVVVMARVAMPIFAGKITVETFHAKLKTFGFVMIFFLHFISNLVMHLDWMGIWDGIAATGAMAGLMACATMNAAFGGKLTNALTRNAMVHAGETALPHAMKSLDRWGPIFTGLCVPAAFLPVRAFGAVLVLAGATNLFRVMFWRSGWAFKNDALLTGFHVAFMCLGLGQYAMGLSAATSMQIFPAATHLLAIGAVAGLSMAVMIKSSLGRAARPAVATKPLKAAGIALILALALRVSGEQTVTLMASALFFAAGYVALAVGLAPALFGKKLTPGEPGARPLGHGKGDGMTTTVQIKGLND</sequence>
<feature type="transmembrane region" description="Helical" evidence="2">
    <location>
        <begin position="20"/>
        <end position="39"/>
    </location>
</feature>